<evidence type="ECO:0000256" key="11">
    <source>
        <dbReference type="ARBA" id="ARBA00022679"/>
    </source>
</evidence>
<evidence type="ECO:0000256" key="13">
    <source>
        <dbReference type="ARBA" id="ARBA00022723"/>
    </source>
</evidence>
<gene>
    <name evidence="24" type="ORF">SAMN02745227_01980</name>
</gene>
<dbReference type="EMBL" id="FRAI01000028">
    <property type="protein sequence ID" value="SHK29092.1"/>
    <property type="molecule type" value="Genomic_DNA"/>
</dbReference>
<keyword evidence="10" id="KW-0846">Cobalamin</keyword>
<evidence type="ECO:0000256" key="15">
    <source>
        <dbReference type="ARBA" id="ARBA00023167"/>
    </source>
</evidence>
<keyword evidence="14 19" id="KW-0862">Zinc</keyword>
<feature type="domain" description="B12-binding" evidence="22">
    <location>
        <begin position="677"/>
        <end position="797"/>
    </location>
</feature>
<dbReference type="GO" id="GO:0050667">
    <property type="term" value="P:homocysteine metabolic process"/>
    <property type="evidence" value="ECO:0007669"/>
    <property type="project" value="TreeGrafter"/>
</dbReference>
<keyword evidence="13 19" id="KW-0479">Metal-binding</keyword>
<dbReference type="OrthoDB" id="9803687at2"/>
<dbReference type="InterPro" id="IPR050554">
    <property type="entry name" value="Met_Synthase/Corrinoid"/>
</dbReference>
<name>A0A1M6R9G9_9FIRM</name>
<dbReference type="InterPro" id="IPR036594">
    <property type="entry name" value="Meth_synthase_dom"/>
</dbReference>
<protein>
    <recommendedName>
        <fullName evidence="7">Methionine synthase</fullName>
        <ecNumber evidence="6">2.1.1.13</ecNumber>
    </recommendedName>
    <alternativeName>
        <fullName evidence="18">5-methyltetrahydrofolate--homocysteine methyltransferase</fullName>
    </alternativeName>
</protein>
<feature type="domain" description="Hcy-binding" evidence="20">
    <location>
        <begin position="7"/>
        <end position="285"/>
    </location>
</feature>
<dbReference type="PANTHER" id="PTHR45833:SF1">
    <property type="entry name" value="METHIONINE SYNTHASE"/>
    <property type="match status" value="1"/>
</dbReference>
<evidence type="ECO:0000256" key="5">
    <source>
        <dbReference type="ARBA" id="ARBA00010398"/>
    </source>
</evidence>
<dbReference type="InterPro" id="IPR000489">
    <property type="entry name" value="Pterin-binding_dom"/>
</dbReference>
<comment type="similarity">
    <text evidence="5">Belongs to the vitamin-B12 dependent methionine synthase family.</text>
</comment>
<accession>A0A1M6R9G9</accession>
<comment type="catalytic activity">
    <reaction evidence="1">
        <text>(6S)-5-methyl-5,6,7,8-tetrahydrofolate + L-homocysteine = (6S)-5,6,7,8-tetrahydrofolate + L-methionine</text>
        <dbReference type="Rhea" id="RHEA:11172"/>
        <dbReference type="ChEBI" id="CHEBI:18608"/>
        <dbReference type="ChEBI" id="CHEBI:57453"/>
        <dbReference type="ChEBI" id="CHEBI:57844"/>
        <dbReference type="ChEBI" id="CHEBI:58199"/>
        <dbReference type="EC" id="2.1.1.13"/>
    </reaction>
</comment>
<evidence type="ECO:0000256" key="12">
    <source>
        <dbReference type="ARBA" id="ARBA00022691"/>
    </source>
</evidence>
<dbReference type="AlphaFoldDB" id="A0A1M6R9G9"/>
<evidence type="ECO:0000256" key="7">
    <source>
        <dbReference type="ARBA" id="ARBA00013998"/>
    </source>
</evidence>
<evidence type="ECO:0000256" key="16">
    <source>
        <dbReference type="ARBA" id="ARBA00023285"/>
    </source>
</evidence>
<dbReference type="SUPFAM" id="SSF52242">
    <property type="entry name" value="Cobalamin (vitamin B12)-binding domain"/>
    <property type="match status" value="1"/>
</dbReference>
<feature type="binding site" evidence="19">
    <location>
        <position position="206"/>
    </location>
    <ligand>
        <name>Zn(2+)</name>
        <dbReference type="ChEBI" id="CHEBI:29105"/>
    </ligand>
</feature>
<evidence type="ECO:0000313" key="25">
    <source>
        <dbReference type="Proteomes" id="UP000243547"/>
    </source>
</evidence>
<dbReference type="Gene3D" id="3.20.20.330">
    <property type="entry name" value="Homocysteine-binding-like domain"/>
    <property type="match status" value="1"/>
</dbReference>
<dbReference type="PANTHER" id="PTHR45833">
    <property type="entry name" value="METHIONINE SYNTHASE"/>
    <property type="match status" value="1"/>
</dbReference>
<comment type="pathway">
    <text evidence="4">Amino-acid biosynthesis; L-methionine biosynthesis via de novo pathway; L-methionine from L-homocysteine (MetH route): step 1/1.</text>
</comment>
<dbReference type="Pfam" id="PF00809">
    <property type="entry name" value="Pterin_bind"/>
    <property type="match status" value="1"/>
</dbReference>
<dbReference type="UniPathway" id="UPA00051">
    <property type="reaction ID" value="UER00081"/>
</dbReference>
<dbReference type="InterPro" id="IPR011005">
    <property type="entry name" value="Dihydropteroate_synth-like_sf"/>
</dbReference>
<keyword evidence="15" id="KW-0486">Methionine biosynthesis</keyword>
<evidence type="ECO:0000256" key="4">
    <source>
        <dbReference type="ARBA" id="ARBA00005178"/>
    </source>
</evidence>
<evidence type="ECO:0000256" key="1">
    <source>
        <dbReference type="ARBA" id="ARBA00001700"/>
    </source>
</evidence>
<dbReference type="SMART" id="SM01018">
    <property type="entry name" value="B12-binding_2"/>
    <property type="match status" value="1"/>
</dbReference>
<dbReference type="SUPFAM" id="SSF51717">
    <property type="entry name" value="Dihydropteroate synthetase-like"/>
    <property type="match status" value="1"/>
</dbReference>
<dbReference type="PROSITE" id="PS51337">
    <property type="entry name" value="B12_BINDING_NTER"/>
    <property type="match status" value="1"/>
</dbReference>
<comment type="function">
    <text evidence="17">Catalyzes the transfer of a methyl group from methyl-cobalamin to homocysteine, yielding enzyme-bound cob(I)alamin and methionine. Subsequently, remethylates the cofactor using methyltetrahydrofolate.</text>
</comment>
<evidence type="ECO:0000259" key="20">
    <source>
        <dbReference type="PROSITE" id="PS50970"/>
    </source>
</evidence>
<dbReference type="InterPro" id="IPR006158">
    <property type="entry name" value="Cobalamin-bd"/>
</dbReference>
<evidence type="ECO:0000256" key="18">
    <source>
        <dbReference type="ARBA" id="ARBA00031040"/>
    </source>
</evidence>
<evidence type="ECO:0000259" key="23">
    <source>
        <dbReference type="PROSITE" id="PS51337"/>
    </source>
</evidence>
<dbReference type="GO" id="GO:0031419">
    <property type="term" value="F:cobalamin binding"/>
    <property type="evidence" value="ECO:0007669"/>
    <property type="project" value="UniProtKB-KW"/>
</dbReference>
<dbReference type="EC" id="2.1.1.13" evidence="6"/>
<dbReference type="Gene3D" id="3.40.50.280">
    <property type="entry name" value="Cobalamin-binding domain"/>
    <property type="match status" value="1"/>
</dbReference>
<evidence type="ECO:0000256" key="14">
    <source>
        <dbReference type="ARBA" id="ARBA00022833"/>
    </source>
</evidence>
<dbReference type="InterPro" id="IPR003759">
    <property type="entry name" value="Cbl-bd_cap"/>
</dbReference>
<organism evidence="24 25">
    <name type="scientific">Anaerobranca californiensis DSM 14826</name>
    <dbReference type="NCBI Taxonomy" id="1120989"/>
    <lineage>
        <taxon>Bacteria</taxon>
        <taxon>Bacillati</taxon>
        <taxon>Bacillota</taxon>
        <taxon>Clostridia</taxon>
        <taxon>Eubacteriales</taxon>
        <taxon>Proteinivoracaceae</taxon>
        <taxon>Anaerobranca</taxon>
    </lineage>
</organism>
<keyword evidence="11 19" id="KW-0808">Transferase</keyword>
<evidence type="ECO:0000256" key="3">
    <source>
        <dbReference type="ARBA" id="ARBA00001956"/>
    </source>
</evidence>
<dbReference type="Gene3D" id="1.10.1240.10">
    <property type="entry name" value="Methionine synthase domain"/>
    <property type="match status" value="1"/>
</dbReference>
<dbReference type="Pfam" id="PF02574">
    <property type="entry name" value="S-methyl_trans"/>
    <property type="match status" value="1"/>
</dbReference>
<evidence type="ECO:0000313" key="24">
    <source>
        <dbReference type="EMBL" id="SHK29092.1"/>
    </source>
</evidence>
<dbReference type="RefSeq" id="WP_072908383.1">
    <property type="nucleotide sequence ID" value="NZ_FRAI01000028.1"/>
</dbReference>
<evidence type="ECO:0000256" key="19">
    <source>
        <dbReference type="PROSITE-ProRule" id="PRU00333"/>
    </source>
</evidence>
<dbReference type="InterPro" id="IPR003726">
    <property type="entry name" value="HCY_dom"/>
</dbReference>
<dbReference type="InterPro" id="IPR036724">
    <property type="entry name" value="Cobalamin-bd_sf"/>
</dbReference>
<keyword evidence="16" id="KW-0170">Cobalt</keyword>
<keyword evidence="8 19" id="KW-0489">Methyltransferase</keyword>
<dbReference type="GO" id="GO:0032259">
    <property type="term" value="P:methylation"/>
    <property type="evidence" value="ECO:0007669"/>
    <property type="project" value="UniProtKB-KW"/>
</dbReference>
<dbReference type="SUPFAM" id="SSF82282">
    <property type="entry name" value="Homocysteine S-methyltransferase"/>
    <property type="match status" value="1"/>
</dbReference>
<dbReference type="InterPro" id="IPR036589">
    <property type="entry name" value="HCY_dom_sf"/>
</dbReference>
<dbReference type="Proteomes" id="UP000243547">
    <property type="component" value="Unassembled WGS sequence"/>
</dbReference>
<feature type="binding site" evidence="19">
    <location>
        <position position="271"/>
    </location>
    <ligand>
        <name>Zn(2+)</name>
        <dbReference type="ChEBI" id="CHEBI:29105"/>
    </ligand>
</feature>
<evidence type="ECO:0000256" key="17">
    <source>
        <dbReference type="ARBA" id="ARBA00025552"/>
    </source>
</evidence>
<evidence type="ECO:0000256" key="2">
    <source>
        <dbReference type="ARBA" id="ARBA00001947"/>
    </source>
</evidence>
<keyword evidence="12" id="KW-0949">S-adenosyl-L-methionine</keyword>
<sequence>MKGNLDKKTLQSLFRKKILLFDGAMGTQLNLPYTEEANLTNPQLVKDIHQSYKEMGCDVISTNTFGANRIKLAQWQGVEKLVEINKEGVKIAKEVAKDQILVAGTIGPTGQLLKPYGVLTFDQAKEIFAEQGKVLVENGVDFILIETMSDILEMKAAVVGVKEIAEIPIICTATFDQKGKTLTGADAQTVATVLESLGVTALGVNCGFGISSVIEIIRKMAKVTNLPLIAQPNAGLPEFINGKGVYKDYPNFRIEIEKLLDLGVQGIGGCCGTTPKHLRILKEITDKRNPITPSEIPLPKLAGARKTVFFTGKGPTKVIGERLNTTSQKKLKEAVDKGETSPFVEMALSQVKSGAAMLDVNIAHTGITIEKELEMMAKVIEVLQQNIDVPLVIDTTNPQVMEGALKVYRGKPLLNSTTADREKLEKVIGLAQKYGAGIVVLTLTEKGLPKKAVERLEIAKQIVAVIEEKGFPKENLWIDPLVLTAGANGDIVLESVKAVEMIKGELGVQTLMGISNISYGLPNRSWLNSHFLTIALTSGLDLPIVNPEDPLIWQSIKCADVFTGKDQGGKGFSLEKISEGKKERITFGENLTLEDLQHLIIYGIKEKIPQGINSLKRQGYNSKDILDKVLLTAMEKVGEYYEKGIFYLPQLLGAGEAAKEVFNQLNLELLKEEIKTKGTVVLATVEGDIHDIGKNIVSIILQNNGYKVVDLGTNVSPSTIVEKAIEVKGDVIALSSLLTTTLPKMVEVVQLLKEQNLSIPVMVGGAVVTEEFAKSIGAYYAANGMEGVRVLQKIIKG</sequence>
<dbReference type="Pfam" id="PF02607">
    <property type="entry name" value="B12-binding_2"/>
    <property type="match status" value="1"/>
</dbReference>
<evidence type="ECO:0000256" key="9">
    <source>
        <dbReference type="ARBA" id="ARBA00022605"/>
    </source>
</evidence>
<feature type="binding site" evidence="19">
    <location>
        <position position="270"/>
    </location>
    <ligand>
        <name>Zn(2+)</name>
        <dbReference type="ChEBI" id="CHEBI:29105"/>
    </ligand>
</feature>
<dbReference type="PROSITE" id="PS51332">
    <property type="entry name" value="B12_BINDING"/>
    <property type="match status" value="1"/>
</dbReference>
<feature type="domain" description="B12-binding N-terminal" evidence="23">
    <location>
        <begin position="583"/>
        <end position="677"/>
    </location>
</feature>
<evidence type="ECO:0000256" key="6">
    <source>
        <dbReference type="ARBA" id="ARBA00012032"/>
    </source>
</evidence>
<dbReference type="Pfam" id="PF02310">
    <property type="entry name" value="B12-binding"/>
    <property type="match status" value="1"/>
</dbReference>
<dbReference type="PROSITE" id="PS50970">
    <property type="entry name" value="HCY"/>
    <property type="match status" value="1"/>
</dbReference>
<dbReference type="STRING" id="1120989.SAMN02745227_01980"/>
<evidence type="ECO:0000256" key="10">
    <source>
        <dbReference type="ARBA" id="ARBA00022628"/>
    </source>
</evidence>
<keyword evidence="25" id="KW-1185">Reference proteome</keyword>
<dbReference type="PROSITE" id="PS50972">
    <property type="entry name" value="PTERIN_BINDING"/>
    <property type="match status" value="1"/>
</dbReference>
<dbReference type="SUPFAM" id="SSF47644">
    <property type="entry name" value="Methionine synthase domain"/>
    <property type="match status" value="1"/>
</dbReference>
<dbReference type="Gene3D" id="3.20.20.20">
    <property type="entry name" value="Dihydropteroate synthase-like"/>
    <property type="match status" value="1"/>
</dbReference>
<evidence type="ECO:0000259" key="22">
    <source>
        <dbReference type="PROSITE" id="PS51332"/>
    </source>
</evidence>
<comment type="cofactor">
    <cofactor evidence="3">
        <name>methylcob(III)alamin</name>
        <dbReference type="ChEBI" id="CHEBI:28115"/>
    </cofactor>
</comment>
<dbReference type="GO" id="GO:0008705">
    <property type="term" value="F:methionine synthase activity"/>
    <property type="evidence" value="ECO:0007669"/>
    <property type="project" value="UniProtKB-EC"/>
</dbReference>
<feature type="domain" description="Pterin-binding" evidence="21">
    <location>
        <begin position="316"/>
        <end position="569"/>
    </location>
</feature>
<dbReference type="GO" id="GO:0046653">
    <property type="term" value="P:tetrahydrofolate metabolic process"/>
    <property type="evidence" value="ECO:0007669"/>
    <property type="project" value="TreeGrafter"/>
</dbReference>
<keyword evidence="9" id="KW-0028">Amino-acid biosynthesis</keyword>
<evidence type="ECO:0000256" key="8">
    <source>
        <dbReference type="ARBA" id="ARBA00022603"/>
    </source>
</evidence>
<dbReference type="GO" id="GO:0046872">
    <property type="term" value="F:metal ion binding"/>
    <property type="evidence" value="ECO:0007669"/>
    <property type="project" value="UniProtKB-KW"/>
</dbReference>
<reference evidence="25" key="1">
    <citation type="submission" date="2016-11" db="EMBL/GenBank/DDBJ databases">
        <authorList>
            <person name="Varghese N."/>
            <person name="Submissions S."/>
        </authorList>
    </citation>
    <scope>NUCLEOTIDE SEQUENCE [LARGE SCALE GENOMIC DNA]</scope>
    <source>
        <strain evidence="25">DSM 14826</strain>
    </source>
</reference>
<comment type="cofactor">
    <cofactor evidence="2 19">
        <name>Zn(2+)</name>
        <dbReference type="ChEBI" id="CHEBI:29105"/>
    </cofactor>
</comment>
<dbReference type="GO" id="GO:0005829">
    <property type="term" value="C:cytosol"/>
    <property type="evidence" value="ECO:0007669"/>
    <property type="project" value="TreeGrafter"/>
</dbReference>
<proteinExistence type="inferred from homology"/>
<evidence type="ECO:0000259" key="21">
    <source>
        <dbReference type="PROSITE" id="PS50972"/>
    </source>
</evidence>